<comment type="similarity">
    <text evidence="1 4">Belongs to the UDP-glycosyltransferase family.</text>
</comment>
<keyword evidence="2 4" id="KW-0328">Glycosyltransferase</keyword>
<keyword evidence="5" id="KW-0812">Transmembrane</keyword>
<keyword evidence="5" id="KW-0472">Membrane</keyword>
<evidence type="ECO:0000256" key="2">
    <source>
        <dbReference type="ARBA" id="ARBA00022676"/>
    </source>
</evidence>
<organism evidence="6 7">
    <name type="scientific">Brassicogethes aeneus</name>
    <name type="common">Rape pollen beetle</name>
    <name type="synonym">Meligethes aeneus</name>
    <dbReference type="NCBI Taxonomy" id="1431903"/>
    <lineage>
        <taxon>Eukaryota</taxon>
        <taxon>Metazoa</taxon>
        <taxon>Ecdysozoa</taxon>
        <taxon>Arthropoda</taxon>
        <taxon>Hexapoda</taxon>
        <taxon>Insecta</taxon>
        <taxon>Pterygota</taxon>
        <taxon>Neoptera</taxon>
        <taxon>Endopterygota</taxon>
        <taxon>Coleoptera</taxon>
        <taxon>Polyphaga</taxon>
        <taxon>Cucujiformia</taxon>
        <taxon>Nitidulidae</taxon>
        <taxon>Meligethinae</taxon>
        <taxon>Brassicogethes</taxon>
    </lineage>
</organism>
<accession>A0A9P0AVJ8</accession>
<gene>
    <name evidence="6" type="ORF">MELIAE_LOCUS1918</name>
</gene>
<dbReference type="AlphaFoldDB" id="A0A9P0AVJ8"/>
<dbReference type="GO" id="GO:0016020">
    <property type="term" value="C:membrane"/>
    <property type="evidence" value="ECO:0007669"/>
    <property type="project" value="UniProtKB-SubCell"/>
</dbReference>
<keyword evidence="5" id="KW-1133">Transmembrane helix</keyword>
<evidence type="ECO:0000256" key="1">
    <source>
        <dbReference type="ARBA" id="ARBA00009995"/>
    </source>
</evidence>
<dbReference type="PANTHER" id="PTHR48043">
    <property type="entry name" value="EG:EG0003.4 PROTEIN-RELATED"/>
    <property type="match status" value="1"/>
</dbReference>
<dbReference type="InterPro" id="IPR002213">
    <property type="entry name" value="UDP_glucos_trans"/>
</dbReference>
<dbReference type="FunFam" id="3.40.50.2000:FF:000021">
    <property type="entry name" value="UDP-glucuronosyltransferase"/>
    <property type="match status" value="1"/>
</dbReference>
<dbReference type="OrthoDB" id="5835829at2759"/>
<keyword evidence="5" id="KW-0732">Signal</keyword>
<name>A0A9P0AVJ8_BRAAE</name>
<evidence type="ECO:0000256" key="3">
    <source>
        <dbReference type="ARBA" id="ARBA00022679"/>
    </source>
</evidence>
<dbReference type="Proteomes" id="UP001154078">
    <property type="component" value="Chromosome 1"/>
</dbReference>
<keyword evidence="7" id="KW-1185">Reference proteome</keyword>
<dbReference type="SUPFAM" id="SSF53756">
    <property type="entry name" value="UDP-Glycosyltransferase/glycogen phosphorylase"/>
    <property type="match status" value="1"/>
</dbReference>
<proteinExistence type="inferred from homology"/>
<evidence type="ECO:0000256" key="4">
    <source>
        <dbReference type="RuleBase" id="RU003718"/>
    </source>
</evidence>
<dbReference type="Gene3D" id="3.40.50.2000">
    <property type="entry name" value="Glycogen Phosphorylase B"/>
    <property type="match status" value="1"/>
</dbReference>
<dbReference type="InterPro" id="IPR050271">
    <property type="entry name" value="UDP-glycosyltransferase"/>
</dbReference>
<dbReference type="GO" id="GO:0015020">
    <property type="term" value="F:glucuronosyltransferase activity"/>
    <property type="evidence" value="ECO:0007669"/>
    <property type="project" value="UniProtKB-EC"/>
</dbReference>
<feature type="signal peptide" evidence="5">
    <location>
        <begin position="1"/>
        <end position="18"/>
    </location>
</feature>
<dbReference type="PANTHER" id="PTHR48043:SF159">
    <property type="entry name" value="EG:EG0003.4 PROTEIN-RELATED"/>
    <property type="match status" value="1"/>
</dbReference>
<keyword evidence="3 4" id="KW-0808">Transferase</keyword>
<dbReference type="Pfam" id="PF00201">
    <property type="entry name" value="UDPGT"/>
    <property type="match status" value="1"/>
</dbReference>
<evidence type="ECO:0000313" key="6">
    <source>
        <dbReference type="EMBL" id="CAH0548074.1"/>
    </source>
</evidence>
<dbReference type="EMBL" id="OV121132">
    <property type="protein sequence ID" value="CAH0548074.1"/>
    <property type="molecule type" value="Genomic_DNA"/>
</dbReference>
<dbReference type="PROSITE" id="PS00375">
    <property type="entry name" value="UDPGT"/>
    <property type="match status" value="1"/>
</dbReference>
<dbReference type="EC" id="2.4.1.17" evidence="5"/>
<evidence type="ECO:0000313" key="7">
    <source>
        <dbReference type="Proteomes" id="UP001154078"/>
    </source>
</evidence>
<reference evidence="6" key="1">
    <citation type="submission" date="2021-12" db="EMBL/GenBank/DDBJ databases">
        <authorList>
            <person name="King R."/>
        </authorList>
    </citation>
    <scope>NUCLEOTIDE SEQUENCE</scope>
</reference>
<comment type="catalytic activity">
    <reaction evidence="5">
        <text>glucuronate acceptor + UDP-alpha-D-glucuronate = acceptor beta-D-glucuronoside + UDP + H(+)</text>
        <dbReference type="Rhea" id="RHEA:21032"/>
        <dbReference type="ChEBI" id="CHEBI:15378"/>
        <dbReference type="ChEBI" id="CHEBI:58052"/>
        <dbReference type="ChEBI" id="CHEBI:58223"/>
        <dbReference type="ChEBI" id="CHEBI:132367"/>
        <dbReference type="ChEBI" id="CHEBI:132368"/>
        <dbReference type="EC" id="2.4.1.17"/>
    </reaction>
</comment>
<protein>
    <recommendedName>
        <fullName evidence="5">UDP-glucuronosyltransferase</fullName>
        <ecNumber evidence="5">2.4.1.17</ecNumber>
    </recommendedName>
</protein>
<dbReference type="CDD" id="cd03784">
    <property type="entry name" value="GT1_Gtf-like"/>
    <property type="match status" value="1"/>
</dbReference>
<dbReference type="InterPro" id="IPR035595">
    <property type="entry name" value="UDP_glycos_trans_CS"/>
</dbReference>
<comment type="subcellular location">
    <subcellularLocation>
        <location evidence="5">Membrane</location>
        <topology evidence="5">Single-pass membrane protein</topology>
    </subcellularLocation>
</comment>
<evidence type="ECO:0000256" key="5">
    <source>
        <dbReference type="RuleBase" id="RU362059"/>
    </source>
</evidence>
<feature type="chain" id="PRO_5040546871" description="UDP-glucuronosyltransferase" evidence="5">
    <location>
        <begin position="19"/>
        <end position="510"/>
    </location>
</feature>
<feature type="transmembrane region" description="Helical" evidence="5">
    <location>
        <begin position="468"/>
        <end position="491"/>
    </location>
</feature>
<sequence length="510" mass="58726">MFNMRLVLLLFLFKFSSSSNILGVFVVPSKSHHRALYPIFEKLAEQGHNITVITAFPKFNKSLNNFHEVDISFTREIYLSLMKKYYTRPYADTSSIDIMSIALRIFTEIFEEVIALKHVRDLIDNKFDVLMVETVIPLAFFVGIKNKAPIIGISSLPGILYTHDSLGNPSHPVLSPNFILQMTEDSPTFYERLTSVMFNTALRFYYKLYITHRSDIIARKFFGDDVPSLSDIEKNMSLAFVTRNWVTNEISPNVPNIVDISLIQIKPKKALPKDIQDFLDKSKRGVVYFSMGTNEPTYEMCKHKIEMIKDALLSLPYDVLWKSDINITMSNNIMVKNWFPQNDILAHPNLRVFISQGGSHSLEEAVLNAVPLVLLPVYADQGQNSRRISSKGMAEKLDIFTVTKEELAKTIIKVAETKRYRINALKLSKIIKDQPMKGVEKAVWWVEYVMRHKGARHLRSGFVDMPFYQYYLLDVMGFIGLLVVVIIFAFYKTLCCFKNLCRLDEKCKLQ</sequence>